<feature type="region of interest" description="Disordered" evidence="1">
    <location>
        <begin position="411"/>
        <end position="435"/>
    </location>
</feature>
<name>A0A233SMF0_STRDA</name>
<dbReference type="AlphaFoldDB" id="A0A233SMF0"/>
<organism evidence="2 3">
    <name type="scientific">Streptomyces diastatochromogenes</name>
    <dbReference type="NCBI Taxonomy" id="42236"/>
    <lineage>
        <taxon>Bacteria</taxon>
        <taxon>Bacillati</taxon>
        <taxon>Actinomycetota</taxon>
        <taxon>Actinomycetes</taxon>
        <taxon>Kitasatosporales</taxon>
        <taxon>Streptomycetaceae</taxon>
        <taxon>Streptomyces</taxon>
    </lineage>
</organism>
<sequence length="435" mass="47867">MTDQASPALWRFIQDDDPDAFTLIVETANGQYVRRIRPALPLPSGVEHGPGAEVAAHTAAATWGLPDFVFQSAYVSKGSGRRELGDRLLLAGGRGAVIQVKARTIQPKDADSEVAWIQKVATKAVRQAKGTVRQLRMLPADMANGRDRTLSVDGNAYEWIGVFLLDHEQVPEGTICSLEPIGIPTIALTRRDWDFLFDQLRSTTAVLDYLFRAAVEPPVALGEEPVRYYEFAAADAEAPPGPLNPDVAGLGGSHFSTPLLPQAPVGSDHAHRVMRIIMEDVATSAIRSQMSEPNQQLLLSDLDKLPVGARAEWGQLLLDMLADVREVPADESKWRWRRSIDPSGTRQLIFGCATRFGPEVEAAFQSYVLLRHHQLHQQTGLAEQSSTLGVLLTPRTDGSRPWDTTLLRTEGDNELSSEEVERYTELWNPQPAEAS</sequence>
<reference evidence="2 3" key="1">
    <citation type="submission" date="2016-07" db="EMBL/GenBank/DDBJ databases">
        <title>Draft genome of Streptomyces diastatochromogenes.</title>
        <authorList>
            <person name="Podduturi R."/>
            <person name="Lukassen M.B."/>
            <person name="Clausen N."/>
            <person name="Nielsen J.L."/>
            <person name="Jorgensen N.O."/>
        </authorList>
    </citation>
    <scope>NUCLEOTIDE SEQUENCE [LARGE SCALE GENOMIC DNA]</scope>
    <source>
        <strain evidence="2 3">DSM 40608</strain>
    </source>
</reference>
<proteinExistence type="predicted"/>
<evidence type="ECO:0000313" key="3">
    <source>
        <dbReference type="Proteomes" id="UP000215483"/>
    </source>
</evidence>
<comment type="caution">
    <text evidence="2">The sequence shown here is derived from an EMBL/GenBank/DDBJ whole genome shotgun (WGS) entry which is preliminary data.</text>
</comment>
<protein>
    <submittedName>
        <fullName evidence="2">Uncharacterized protein</fullName>
    </submittedName>
</protein>
<evidence type="ECO:0000313" key="2">
    <source>
        <dbReference type="EMBL" id="OXY96820.1"/>
    </source>
</evidence>
<dbReference type="Proteomes" id="UP000215483">
    <property type="component" value="Unassembled WGS sequence"/>
</dbReference>
<gene>
    <name evidence="2" type="ORF">BEK98_11470</name>
</gene>
<accession>A0A233SMF0</accession>
<dbReference type="EMBL" id="MCGQ01000010">
    <property type="protein sequence ID" value="OXY96820.1"/>
    <property type="molecule type" value="Genomic_DNA"/>
</dbReference>
<dbReference type="OrthoDB" id="5108854at2"/>
<keyword evidence="3" id="KW-1185">Reference proteome</keyword>
<dbReference type="RefSeq" id="WP_094216383.1">
    <property type="nucleotide sequence ID" value="NZ_MCGQ01000010.1"/>
</dbReference>
<evidence type="ECO:0000256" key="1">
    <source>
        <dbReference type="SAM" id="MobiDB-lite"/>
    </source>
</evidence>